<gene>
    <name evidence="1" type="ORF">BSL78_23242</name>
</gene>
<organism evidence="1 2">
    <name type="scientific">Stichopus japonicus</name>
    <name type="common">Sea cucumber</name>
    <dbReference type="NCBI Taxonomy" id="307972"/>
    <lineage>
        <taxon>Eukaryota</taxon>
        <taxon>Metazoa</taxon>
        <taxon>Echinodermata</taxon>
        <taxon>Eleutherozoa</taxon>
        <taxon>Echinozoa</taxon>
        <taxon>Holothuroidea</taxon>
        <taxon>Aspidochirotacea</taxon>
        <taxon>Aspidochirotida</taxon>
        <taxon>Stichopodidae</taxon>
        <taxon>Apostichopus</taxon>
    </lineage>
</organism>
<proteinExistence type="predicted"/>
<protein>
    <submittedName>
        <fullName evidence="1">RNA-directed DNA polymerase from mobile element jockey</fullName>
    </submittedName>
</protein>
<reference evidence="1 2" key="1">
    <citation type="journal article" date="2017" name="PLoS Biol.">
        <title>The sea cucumber genome provides insights into morphological evolution and visceral regeneration.</title>
        <authorList>
            <person name="Zhang X."/>
            <person name="Sun L."/>
            <person name="Yuan J."/>
            <person name="Sun Y."/>
            <person name="Gao Y."/>
            <person name="Zhang L."/>
            <person name="Li S."/>
            <person name="Dai H."/>
            <person name="Hamel J.F."/>
            <person name="Liu C."/>
            <person name="Yu Y."/>
            <person name="Liu S."/>
            <person name="Lin W."/>
            <person name="Guo K."/>
            <person name="Jin S."/>
            <person name="Xu P."/>
            <person name="Storey K.B."/>
            <person name="Huan P."/>
            <person name="Zhang T."/>
            <person name="Zhou Y."/>
            <person name="Zhang J."/>
            <person name="Lin C."/>
            <person name="Li X."/>
            <person name="Xing L."/>
            <person name="Huo D."/>
            <person name="Sun M."/>
            <person name="Wang L."/>
            <person name="Mercier A."/>
            <person name="Li F."/>
            <person name="Yang H."/>
            <person name="Xiang J."/>
        </authorList>
    </citation>
    <scope>NUCLEOTIDE SEQUENCE [LARGE SCALE GENOMIC DNA]</scope>
    <source>
        <strain evidence="1">Shaxun</strain>
        <tissue evidence="1">Muscle</tissue>
    </source>
</reference>
<evidence type="ECO:0000313" key="2">
    <source>
        <dbReference type="Proteomes" id="UP000230750"/>
    </source>
</evidence>
<dbReference type="EMBL" id="MRZV01001187">
    <property type="protein sequence ID" value="PIK39915.1"/>
    <property type="molecule type" value="Genomic_DNA"/>
</dbReference>
<dbReference type="AlphaFoldDB" id="A0A2G8JW64"/>
<name>A0A2G8JW64_STIJA</name>
<dbReference type="STRING" id="307972.A0A2G8JW64"/>
<keyword evidence="1" id="KW-0695">RNA-directed DNA polymerase</keyword>
<keyword evidence="1" id="KW-0808">Transferase</keyword>
<keyword evidence="2" id="KW-1185">Reference proteome</keyword>
<keyword evidence="1" id="KW-0548">Nucleotidyltransferase</keyword>
<evidence type="ECO:0000313" key="1">
    <source>
        <dbReference type="EMBL" id="PIK39915.1"/>
    </source>
</evidence>
<dbReference type="OrthoDB" id="6155763at2759"/>
<dbReference type="GO" id="GO:0003964">
    <property type="term" value="F:RNA-directed DNA polymerase activity"/>
    <property type="evidence" value="ECO:0007669"/>
    <property type="project" value="UniProtKB-KW"/>
</dbReference>
<sequence>MDNSSTKYSTIFQLSTLHAATNSKGEGDTPPLRPFPRTQVNNQVLLLEPPLQNPAYGPAHITEITIGATKVAARYTGAVLDSELGMIPHVNSVVRMCYSHLRQISHIRPLLTRDATATLVNAIVTYRLDYVNSLLFGLPNSTTRKLELVQNNVARIVCKKRKRDHVTPLLDHCIGYQYIFE</sequence>
<accession>A0A2G8JW64</accession>
<dbReference type="Proteomes" id="UP000230750">
    <property type="component" value="Unassembled WGS sequence"/>
</dbReference>
<comment type="caution">
    <text evidence="1">The sequence shown here is derived from an EMBL/GenBank/DDBJ whole genome shotgun (WGS) entry which is preliminary data.</text>
</comment>